<proteinExistence type="predicted"/>
<keyword evidence="3" id="KW-1185">Reference proteome</keyword>
<dbReference type="RefSeq" id="WP_037615179.1">
    <property type="nucleotide sequence ID" value="NZ_JPEN01000033.1"/>
</dbReference>
<dbReference type="PIRSF" id="PIRSF031644">
    <property type="entry name" value="UCP031644"/>
    <property type="match status" value="1"/>
</dbReference>
<dbReference type="InterPro" id="IPR029442">
    <property type="entry name" value="GyrI-like"/>
</dbReference>
<dbReference type="Proteomes" id="UP000030019">
    <property type="component" value="Unassembled WGS sequence"/>
</dbReference>
<dbReference type="Gene3D" id="3.20.80.10">
    <property type="entry name" value="Regulatory factor, effector binding domain"/>
    <property type="match status" value="1"/>
</dbReference>
<dbReference type="AlphaFoldDB" id="A0A0A0DI46"/>
<dbReference type="InterPro" id="IPR011256">
    <property type="entry name" value="Reg_factor_effector_dom_sf"/>
</dbReference>
<organism evidence="2 3">
    <name type="scientific">Streptococcus sinensis</name>
    <dbReference type="NCBI Taxonomy" id="176090"/>
    <lineage>
        <taxon>Bacteria</taxon>
        <taxon>Bacillati</taxon>
        <taxon>Bacillota</taxon>
        <taxon>Bacilli</taxon>
        <taxon>Lactobacillales</taxon>
        <taxon>Streptococcaceae</taxon>
        <taxon>Streptococcus</taxon>
    </lineage>
</organism>
<dbReference type="Pfam" id="PF06445">
    <property type="entry name" value="GyrI-like"/>
    <property type="match status" value="1"/>
</dbReference>
<evidence type="ECO:0000313" key="3">
    <source>
        <dbReference type="Proteomes" id="UP000030019"/>
    </source>
</evidence>
<evidence type="ECO:0000313" key="2">
    <source>
        <dbReference type="EMBL" id="KGM37784.1"/>
    </source>
</evidence>
<dbReference type="EMBL" id="JPEN01000033">
    <property type="protein sequence ID" value="KGM37784.1"/>
    <property type="molecule type" value="Genomic_DNA"/>
</dbReference>
<accession>A0A0A0DI46</accession>
<dbReference type="SUPFAM" id="SSF55136">
    <property type="entry name" value="Probable bacterial effector-binding domain"/>
    <property type="match status" value="1"/>
</dbReference>
<dbReference type="eggNOG" id="COG4832">
    <property type="taxonomic scope" value="Bacteria"/>
</dbReference>
<reference evidence="2 3" key="1">
    <citation type="submission" date="2014-06" db="EMBL/GenBank/DDBJ databases">
        <authorList>
            <person name="Teng J.L."/>
            <person name="Huang Y."/>
            <person name="Tse H."/>
            <person name="Lau S.K."/>
            <person name="Woo P.C."/>
        </authorList>
    </citation>
    <scope>NUCLEOTIDE SEQUENCE [LARGE SCALE GENOMIC DNA]</scope>
    <source>
        <strain evidence="2 3">HKU4</strain>
    </source>
</reference>
<dbReference type="PATRIC" id="fig|176090.4.peg.425"/>
<sequence length="204" mass="23706">MKYEWRKSEKGLYGAKQKPELVEVPTQQFILIEGAGDPNEADFSERVSALYSLAYSIKMLFKSMMKDEAEDEVTDFTVYPLEGIWEKAAGEGFDKSQLRYQLMIQQPNIINQDMFTAALENVHKKKPDPLYDDIRWQSLPEERAIQVLHIGSYDSEPVSFEKMDELASSLGLERCDQVHREIYLSNKNRTPEEKLKTILRYAVR</sequence>
<protein>
    <recommendedName>
        <fullName evidence="1">GyrI-like small molecule binding domain-containing protein</fullName>
    </recommendedName>
</protein>
<dbReference type="InterPro" id="IPR008319">
    <property type="entry name" value="GyrI-like_CCH_Lin2189-like"/>
</dbReference>
<name>A0A0A0DI46_9STRE</name>
<dbReference type="STRING" id="176090.SSIN_0431"/>
<comment type="caution">
    <text evidence="2">The sequence shown here is derived from an EMBL/GenBank/DDBJ whole genome shotgun (WGS) entry which is preliminary data.</text>
</comment>
<gene>
    <name evidence="2" type="ORF">SSIN_0431</name>
</gene>
<evidence type="ECO:0000259" key="1">
    <source>
        <dbReference type="Pfam" id="PF06445"/>
    </source>
</evidence>
<feature type="domain" description="GyrI-like small molecule binding" evidence="1">
    <location>
        <begin position="18"/>
        <end position="197"/>
    </location>
</feature>